<feature type="compositionally biased region" description="Basic and acidic residues" evidence="1">
    <location>
        <begin position="10"/>
        <end position="27"/>
    </location>
</feature>
<evidence type="ECO:0000313" key="2">
    <source>
        <dbReference type="EMBL" id="MBD2505132.1"/>
    </source>
</evidence>
<reference evidence="2 3" key="1">
    <citation type="journal article" date="2020" name="ISME J.">
        <title>Comparative genomics reveals insights into cyanobacterial evolution and habitat adaptation.</title>
        <authorList>
            <person name="Chen M.Y."/>
            <person name="Teng W.K."/>
            <person name="Zhao L."/>
            <person name="Hu C.X."/>
            <person name="Zhou Y.K."/>
            <person name="Han B.P."/>
            <person name="Song L.R."/>
            <person name="Shu W.S."/>
        </authorList>
    </citation>
    <scope>NUCLEOTIDE SEQUENCE [LARGE SCALE GENOMIC DNA]</scope>
    <source>
        <strain evidence="2 3">FACHB-119</strain>
    </source>
</reference>
<organism evidence="2 3">
    <name type="scientific">Anabaena azotica FACHB-119</name>
    <dbReference type="NCBI Taxonomy" id="947527"/>
    <lineage>
        <taxon>Bacteria</taxon>
        <taxon>Bacillati</taxon>
        <taxon>Cyanobacteriota</taxon>
        <taxon>Cyanophyceae</taxon>
        <taxon>Nostocales</taxon>
        <taxon>Nostocaceae</taxon>
        <taxon>Anabaena</taxon>
        <taxon>Anabaena azotica</taxon>
    </lineage>
</organism>
<feature type="region of interest" description="Disordered" evidence="1">
    <location>
        <begin position="1"/>
        <end position="43"/>
    </location>
</feature>
<keyword evidence="3" id="KW-1185">Reference proteome</keyword>
<dbReference type="EMBL" id="JACJSG010000070">
    <property type="protein sequence ID" value="MBD2505132.1"/>
    <property type="molecule type" value="Genomic_DNA"/>
</dbReference>
<accession>A0ABR8DG03</accession>
<dbReference type="RefSeq" id="WP_190479648.1">
    <property type="nucleotide sequence ID" value="NZ_JACJSG010000070.1"/>
</dbReference>
<comment type="caution">
    <text evidence="2">The sequence shown here is derived from an EMBL/GenBank/DDBJ whole genome shotgun (WGS) entry which is preliminary data.</text>
</comment>
<protein>
    <submittedName>
        <fullName evidence="2">Uncharacterized protein</fullName>
    </submittedName>
</protein>
<dbReference type="Proteomes" id="UP000661112">
    <property type="component" value="Unassembled WGS sequence"/>
</dbReference>
<sequence length="116" mass="13255">MPSVNSDPLSAEKQDLGVEPGTSHECHISPPSTPEPETQPDKWSSEVIALRLKARPWWTEKLKMAGLFKENPGLDFLMECWNDDPALQIVITRLVRKCPQWGYVVVDGQLIEWERE</sequence>
<name>A0ABR8DG03_9NOST</name>
<evidence type="ECO:0000313" key="3">
    <source>
        <dbReference type="Proteomes" id="UP000661112"/>
    </source>
</evidence>
<proteinExistence type="predicted"/>
<gene>
    <name evidence="2" type="ORF">H6G83_31780</name>
</gene>
<evidence type="ECO:0000256" key="1">
    <source>
        <dbReference type="SAM" id="MobiDB-lite"/>
    </source>
</evidence>